<dbReference type="Gene3D" id="2.30.30.40">
    <property type="entry name" value="SH3 Domains"/>
    <property type="match status" value="1"/>
</dbReference>
<protein>
    <submittedName>
        <fullName evidence="2">Uncharacterized protein</fullName>
    </submittedName>
</protein>
<evidence type="ECO:0000313" key="3">
    <source>
        <dbReference type="Proteomes" id="UP000292452"/>
    </source>
</evidence>
<feature type="signal peptide" evidence="1">
    <location>
        <begin position="1"/>
        <end position="30"/>
    </location>
</feature>
<dbReference type="RefSeq" id="WP_131123594.1">
    <property type="nucleotide sequence ID" value="NZ_SIXH01000109.1"/>
</dbReference>
<keyword evidence="1" id="KW-0732">Signal</keyword>
<evidence type="ECO:0000313" key="2">
    <source>
        <dbReference type="EMBL" id="TBO58908.1"/>
    </source>
</evidence>
<dbReference type="AlphaFoldDB" id="A0A4Q9HUR8"/>
<keyword evidence="3" id="KW-1185">Reference proteome</keyword>
<name>A0A4Q9HUR8_STRKA</name>
<dbReference type="EMBL" id="SIXH01000109">
    <property type="protein sequence ID" value="TBO58908.1"/>
    <property type="molecule type" value="Genomic_DNA"/>
</dbReference>
<comment type="caution">
    <text evidence="2">The sequence shown here is derived from an EMBL/GenBank/DDBJ whole genome shotgun (WGS) entry which is preliminary data.</text>
</comment>
<evidence type="ECO:0000256" key="1">
    <source>
        <dbReference type="SAM" id="SignalP"/>
    </source>
</evidence>
<feature type="chain" id="PRO_5020226503" evidence="1">
    <location>
        <begin position="31"/>
        <end position="115"/>
    </location>
</feature>
<gene>
    <name evidence="2" type="ORF">EYS09_14930</name>
</gene>
<dbReference type="Proteomes" id="UP000292452">
    <property type="component" value="Unassembled WGS sequence"/>
</dbReference>
<organism evidence="2 3">
    <name type="scientific">Streptomyces kasugaensis</name>
    <dbReference type="NCBI Taxonomy" id="1946"/>
    <lineage>
        <taxon>Bacteria</taxon>
        <taxon>Bacillati</taxon>
        <taxon>Actinomycetota</taxon>
        <taxon>Actinomycetes</taxon>
        <taxon>Kitasatosporales</taxon>
        <taxon>Streptomycetaceae</taxon>
        <taxon>Streptomyces</taxon>
    </lineage>
</organism>
<sequence>MFPKSKSGKLTLCALAGALTSAVVTGPALASGGDGEHGHFRGRVVARDGLLVRSGPSEHHRVVGHNRYGRIVRIECKVTGEKVRGNRRWYKLADGRYAWSSARYIVNLGEPPHWC</sequence>
<reference evidence="2 3" key="1">
    <citation type="submission" date="2019-02" db="EMBL/GenBank/DDBJ databases">
        <title>Draft Genome Sequence of Streptomyces sp. AM-2504, identified by 16S rRNA comparative analysis as a Streptomyces Kasugaensis strain.</title>
        <authorList>
            <person name="Napolioni V."/>
            <person name="Giuliodori A.M."/>
            <person name="Spurio R."/>
            <person name="Fabbretti A."/>
        </authorList>
    </citation>
    <scope>NUCLEOTIDE SEQUENCE [LARGE SCALE GENOMIC DNA]</scope>
    <source>
        <strain evidence="2 3">AM-2504</strain>
    </source>
</reference>
<proteinExistence type="predicted"/>
<accession>A0A4Q9HUR8</accession>